<feature type="domain" description="Solute-binding protein family 5" evidence="7">
    <location>
        <begin position="76"/>
        <end position="468"/>
    </location>
</feature>
<evidence type="ECO:0000256" key="1">
    <source>
        <dbReference type="ARBA" id="ARBA00004196"/>
    </source>
</evidence>
<keyword evidence="5" id="KW-0653">Protein transport</keyword>
<dbReference type="SUPFAM" id="SSF53850">
    <property type="entry name" value="Periplasmic binding protein-like II"/>
    <property type="match status" value="1"/>
</dbReference>
<dbReference type="GO" id="GO:0043190">
    <property type="term" value="C:ATP-binding cassette (ABC) transporter complex"/>
    <property type="evidence" value="ECO:0007669"/>
    <property type="project" value="InterPro"/>
</dbReference>
<reference evidence="8 9" key="1">
    <citation type="submission" date="2018-07" db="EMBL/GenBank/DDBJ databases">
        <title>Lactobacillus curvatus genome sequence.</title>
        <authorList>
            <person name="Prechtl R."/>
        </authorList>
    </citation>
    <scope>NUCLEOTIDE SEQUENCE [LARGE SCALE GENOMIC DNA]</scope>
    <source>
        <strain evidence="8 9">TMW 1.1928</strain>
    </source>
</reference>
<accession>A0A385AEN9</accession>
<dbReference type="Proteomes" id="UP000257607">
    <property type="component" value="Chromosome"/>
</dbReference>
<evidence type="ECO:0000256" key="2">
    <source>
        <dbReference type="ARBA" id="ARBA00005695"/>
    </source>
</evidence>
<dbReference type="PANTHER" id="PTHR30290">
    <property type="entry name" value="PERIPLASMIC BINDING COMPONENT OF ABC TRANSPORTER"/>
    <property type="match status" value="1"/>
</dbReference>
<dbReference type="PANTHER" id="PTHR30290:SF10">
    <property type="entry name" value="PERIPLASMIC OLIGOPEPTIDE-BINDING PROTEIN-RELATED"/>
    <property type="match status" value="1"/>
</dbReference>
<sequence length="548" mass="60252">MKREKSLVLGITTVAVTLLLAACGNSGSKEAVKTDTASFATGDVIATMDSALNTDVIGAQALTDTMEGLYRYEGKEIKPAIATKVVKPTNNGLTYTFPLRKDAKWSNGQPVTAEDFVYAWRRVVDPKVGSQYAYIYEGIKNAADITTGKEPVNSLGVVAKDKHTLEVTLEKPIPYFSQLMTSSTFFPQYPEAVKKAGKSYGTNSKTLVFNGPYKLENWNGPDSSWKEVKNTNYWNAKAVKVKTLKYQVVKDPSTALNLFQSNKLDRTAISGDTAKQMKNDPHYSTLQKSATFYMQVNQEKNPIFKNAKIRRAISMTINRKELVAQVLGDGSSPIASVTPKNMSFDPTTKKDFVDDLDAAGKKNASYNPKEATKLWNEGLAETGQTGKTFNYTLLGDDTDTAKKQSEYLQNTLQKNLPGLKVTLANVPFKTRLTRSTNGDFDMVVSAWNADFPDPITFLDLFVTGGDNNGGHWSNAEYDAQIKASKGDNANDPKARWQNLVKAQDIMNTESGVIPLYQSGVAYLTNPSLKGLDYGPSGSYNNVSLYLKK</sequence>
<feature type="signal peptide" evidence="6">
    <location>
        <begin position="1"/>
        <end position="21"/>
    </location>
</feature>
<evidence type="ECO:0000259" key="7">
    <source>
        <dbReference type="Pfam" id="PF00496"/>
    </source>
</evidence>
<evidence type="ECO:0000256" key="6">
    <source>
        <dbReference type="SAM" id="SignalP"/>
    </source>
</evidence>
<gene>
    <name evidence="8" type="ORF">DT351_06955</name>
</gene>
<dbReference type="PROSITE" id="PS51257">
    <property type="entry name" value="PROKAR_LIPOPROTEIN"/>
    <property type="match status" value="1"/>
</dbReference>
<dbReference type="EMBL" id="CP031003">
    <property type="protein sequence ID" value="AXN36117.1"/>
    <property type="molecule type" value="Genomic_DNA"/>
</dbReference>
<dbReference type="InterPro" id="IPR030678">
    <property type="entry name" value="Peptide/Ni-bd"/>
</dbReference>
<protein>
    <submittedName>
        <fullName evidence="8">Peptide ABC transporter substrate-binding protein</fullName>
    </submittedName>
</protein>
<name>A0A385AEN9_LATCU</name>
<comment type="subcellular location">
    <subcellularLocation>
        <location evidence="1">Cell envelope</location>
    </subcellularLocation>
</comment>
<dbReference type="Gene3D" id="3.10.105.10">
    <property type="entry name" value="Dipeptide-binding Protein, Domain 3"/>
    <property type="match status" value="1"/>
</dbReference>
<evidence type="ECO:0000256" key="3">
    <source>
        <dbReference type="ARBA" id="ARBA00022448"/>
    </source>
</evidence>
<keyword evidence="5" id="KW-0571">Peptide transport</keyword>
<evidence type="ECO:0000256" key="5">
    <source>
        <dbReference type="ARBA" id="ARBA00022856"/>
    </source>
</evidence>
<dbReference type="Gene3D" id="3.90.76.10">
    <property type="entry name" value="Dipeptide-binding Protein, Domain 1"/>
    <property type="match status" value="1"/>
</dbReference>
<organism evidence="8 9">
    <name type="scientific">Latilactobacillus curvatus</name>
    <name type="common">Lactobacillus curvatus</name>
    <dbReference type="NCBI Taxonomy" id="28038"/>
    <lineage>
        <taxon>Bacteria</taxon>
        <taxon>Bacillati</taxon>
        <taxon>Bacillota</taxon>
        <taxon>Bacilli</taxon>
        <taxon>Lactobacillales</taxon>
        <taxon>Lactobacillaceae</taxon>
        <taxon>Latilactobacillus</taxon>
    </lineage>
</organism>
<dbReference type="GO" id="GO:0030288">
    <property type="term" value="C:outer membrane-bounded periplasmic space"/>
    <property type="evidence" value="ECO:0007669"/>
    <property type="project" value="UniProtKB-ARBA"/>
</dbReference>
<comment type="similarity">
    <text evidence="2">Belongs to the bacterial solute-binding protein 5 family.</text>
</comment>
<dbReference type="CDD" id="cd08504">
    <property type="entry name" value="PBP2_OppA"/>
    <property type="match status" value="1"/>
</dbReference>
<dbReference type="InterPro" id="IPR000914">
    <property type="entry name" value="SBP_5_dom"/>
</dbReference>
<dbReference type="GO" id="GO:1904680">
    <property type="term" value="F:peptide transmembrane transporter activity"/>
    <property type="evidence" value="ECO:0007669"/>
    <property type="project" value="TreeGrafter"/>
</dbReference>
<dbReference type="Gene3D" id="3.40.190.10">
    <property type="entry name" value="Periplasmic binding protein-like II"/>
    <property type="match status" value="1"/>
</dbReference>
<dbReference type="FunFam" id="3.10.105.10:FF:000001">
    <property type="entry name" value="Oligopeptide ABC transporter, oligopeptide-binding protein"/>
    <property type="match status" value="1"/>
</dbReference>
<dbReference type="Pfam" id="PF00496">
    <property type="entry name" value="SBP_bac_5"/>
    <property type="match status" value="1"/>
</dbReference>
<dbReference type="AlphaFoldDB" id="A0A385AEN9"/>
<proteinExistence type="inferred from homology"/>
<dbReference type="GO" id="GO:0015833">
    <property type="term" value="P:peptide transport"/>
    <property type="evidence" value="ECO:0007669"/>
    <property type="project" value="UniProtKB-KW"/>
</dbReference>
<dbReference type="RefSeq" id="WP_076786498.1">
    <property type="nucleotide sequence ID" value="NZ_CP016221.1"/>
</dbReference>
<dbReference type="PIRSF" id="PIRSF002741">
    <property type="entry name" value="MppA"/>
    <property type="match status" value="1"/>
</dbReference>
<dbReference type="InterPro" id="IPR039424">
    <property type="entry name" value="SBP_5"/>
</dbReference>
<evidence type="ECO:0000313" key="9">
    <source>
        <dbReference type="Proteomes" id="UP000257607"/>
    </source>
</evidence>
<feature type="chain" id="PRO_5039539583" evidence="6">
    <location>
        <begin position="22"/>
        <end position="548"/>
    </location>
</feature>
<evidence type="ECO:0000313" key="8">
    <source>
        <dbReference type="EMBL" id="AXN36117.1"/>
    </source>
</evidence>
<keyword evidence="3" id="KW-0813">Transport</keyword>
<keyword evidence="4 6" id="KW-0732">Signal</keyword>
<dbReference type="FunFam" id="3.90.76.10:FF:000001">
    <property type="entry name" value="Oligopeptide ABC transporter substrate-binding protein"/>
    <property type="match status" value="1"/>
</dbReference>
<evidence type="ECO:0000256" key="4">
    <source>
        <dbReference type="ARBA" id="ARBA00022729"/>
    </source>
</evidence>